<organism evidence="1">
    <name type="scientific">Cladocopium goreaui</name>
    <dbReference type="NCBI Taxonomy" id="2562237"/>
    <lineage>
        <taxon>Eukaryota</taxon>
        <taxon>Sar</taxon>
        <taxon>Alveolata</taxon>
        <taxon>Dinophyceae</taxon>
        <taxon>Suessiales</taxon>
        <taxon>Symbiodiniaceae</taxon>
        <taxon>Cladocopium</taxon>
    </lineage>
</organism>
<protein>
    <submittedName>
        <fullName evidence="1">Uncharacterized protein</fullName>
    </submittedName>
</protein>
<accession>A0A9P1BUF2</accession>
<dbReference type="Proteomes" id="UP001152797">
    <property type="component" value="Unassembled WGS sequence"/>
</dbReference>
<evidence type="ECO:0000313" key="2">
    <source>
        <dbReference type="EMBL" id="CAL1131983.1"/>
    </source>
</evidence>
<gene>
    <name evidence="1" type="ORF">C1SCF055_LOCUS6645</name>
</gene>
<evidence type="ECO:0000313" key="1">
    <source>
        <dbReference type="EMBL" id="CAI3978608.1"/>
    </source>
</evidence>
<name>A0A9P1BUF2_9DINO</name>
<proteinExistence type="predicted"/>
<reference evidence="2" key="2">
    <citation type="submission" date="2024-04" db="EMBL/GenBank/DDBJ databases">
        <authorList>
            <person name="Chen Y."/>
            <person name="Shah S."/>
            <person name="Dougan E. K."/>
            <person name="Thang M."/>
            <person name="Chan C."/>
        </authorList>
    </citation>
    <scope>NUCLEOTIDE SEQUENCE [LARGE SCALE GENOMIC DNA]</scope>
</reference>
<comment type="caution">
    <text evidence="1">The sequence shown here is derived from an EMBL/GenBank/DDBJ whole genome shotgun (WGS) entry which is preliminary data.</text>
</comment>
<keyword evidence="3" id="KW-1185">Reference proteome</keyword>
<dbReference type="OrthoDB" id="425291at2759"/>
<sequence>MPPHGCEAVENALRLYLEDLSWHPTDETLGLKRLYAQISVCLKEVLKCTLGNSDCKKRVWAFNLVEGMSRSHPEAACLVAKSGLFGEALERNLQLQDPCQQETVFCAVSLALAVASQVPESSVFQDCMSTFVAIASDTWCHQPFRALQILATHVLIHLCHSRVSRQWVRDMLTLDKVQRLLETARRGDCDGQCVPEHTFAASLLLANLCELRIAVVGTDAENSGTFGYLADDLWHEDDFFVAMAACIAASARKEPWPPSSSTRWMPWKLAQTAERLARFGYAAELRGSVVPLATLLAQSCSGKVAVQPERTGRLSIEAIRSITSAAGNVDQMRGDVRAALGTSFEKCLQDLREEQPAADDLISIFCAGQDPQPYLHVDLT</sequence>
<reference evidence="1" key="1">
    <citation type="submission" date="2022-10" db="EMBL/GenBank/DDBJ databases">
        <authorList>
            <person name="Chen Y."/>
            <person name="Dougan E. K."/>
            <person name="Chan C."/>
            <person name="Rhodes N."/>
            <person name="Thang M."/>
        </authorList>
    </citation>
    <scope>NUCLEOTIDE SEQUENCE</scope>
</reference>
<evidence type="ECO:0000313" key="3">
    <source>
        <dbReference type="Proteomes" id="UP001152797"/>
    </source>
</evidence>
<dbReference type="AlphaFoldDB" id="A0A9P1BUF2"/>
<dbReference type="EMBL" id="CAMXCT010000424">
    <property type="protein sequence ID" value="CAI3978608.1"/>
    <property type="molecule type" value="Genomic_DNA"/>
</dbReference>
<dbReference type="EMBL" id="CAMXCT030000424">
    <property type="protein sequence ID" value="CAL4765920.1"/>
    <property type="molecule type" value="Genomic_DNA"/>
</dbReference>
<dbReference type="EMBL" id="CAMXCT020000424">
    <property type="protein sequence ID" value="CAL1131983.1"/>
    <property type="molecule type" value="Genomic_DNA"/>
</dbReference>